<keyword evidence="7" id="KW-0732">Signal</keyword>
<keyword evidence="5" id="KW-0418">Kinase</keyword>
<evidence type="ECO:0000256" key="1">
    <source>
        <dbReference type="ARBA" id="ARBA00000085"/>
    </source>
</evidence>
<feature type="compositionally biased region" description="Basic residues" evidence="6">
    <location>
        <begin position="952"/>
        <end position="965"/>
    </location>
</feature>
<reference evidence="9" key="1">
    <citation type="submission" date="2022-11" db="EMBL/GenBank/DDBJ databases">
        <authorList>
            <person name="Scott C."/>
            <person name="Bruce N."/>
        </authorList>
    </citation>
    <scope>NUCLEOTIDE SEQUENCE</scope>
</reference>
<dbReference type="PROSITE" id="PS50109">
    <property type="entry name" value="HIS_KIN"/>
    <property type="match status" value="1"/>
</dbReference>
<dbReference type="Pfam" id="PF02518">
    <property type="entry name" value="HATPase_c"/>
    <property type="match status" value="1"/>
</dbReference>
<proteinExistence type="predicted"/>
<evidence type="ECO:0000259" key="8">
    <source>
        <dbReference type="PROSITE" id="PS50109"/>
    </source>
</evidence>
<evidence type="ECO:0000256" key="2">
    <source>
        <dbReference type="ARBA" id="ARBA00012438"/>
    </source>
</evidence>
<dbReference type="Gene3D" id="1.10.287.130">
    <property type="match status" value="1"/>
</dbReference>
<feature type="region of interest" description="Disordered" evidence="6">
    <location>
        <begin position="948"/>
        <end position="1004"/>
    </location>
</feature>
<feature type="compositionally biased region" description="Polar residues" evidence="6">
    <location>
        <begin position="967"/>
        <end position="986"/>
    </location>
</feature>
<dbReference type="AlphaFoldDB" id="A0A9P1MEH1"/>
<evidence type="ECO:0000256" key="6">
    <source>
        <dbReference type="SAM" id="MobiDB-lite"/>
    </source>
</evidence>
<evidence type="ECO:0000313" key="10">
    <source>
        <dbReference type="Proteomes" id="UP000838763"/>
    </source>
</evidence>
<feature type="compositionally biased region" description="Low complexity" evidence="6">
    <location>
        <begin position="294"/>
        <end position="313"/>
    </location>
</feature>
<dbReference type="SMART" id="SM00388">
    <property type="entry name" value="HisKA"/>
    <property type="match status" value="1"/>
</dbReference>
<feature type="chain" id="PRO_5040385054" description="histidine kinase" evidence="7">
    <location>
        <begin position="18"/>
        <end position="1004"/>
    </location>
</feature>
<dbReference type="Pfam" id="PF00512">
    <property type="entry name" value="HisKA"/>
    <property type="match status" value="1"/>
</dbReference>
<dbReference type="InterPro" id="IPR036890">
    <property type="entry name" value="HATPase_C_sf"/>
</dbReference>
<dbReference type="InterPro" id="IPR003661">
    <property type="entry name" value="HisK_dim/P_dom"/>
</dbReference>
<feature type="region of interest" description="Disordered" evidence="6">
    <location>
        <begin position="617"/>
        <end position="640"/>
    </location>
</feature>
<dbReference type="SUPFAM" id="SSF55781">
    <property type="entry name" value="GAF domain-like"/>
    <property type="match status" value="1"/>
</dbReference>
<evidence type="ECO:0000256" key="5">
    <source>
        <dbReference type="ARBA" id="ARBA00022777"/>
    </source>
</evidence>
<dbReference type="PRINTS" id="PR00344">
    <property type="entry name" value="BCTRLSENSOR"/>
</dbReference>
<dbReference type="CDD" id="cd00082">
    <property type="entry name" value="HisKA"/>
    <property type="match status" value="1"/>
</dbReference>
<sequence length="1004" mass="108258">MWTWIPQWGIVWSSANGYVLCTIMLLQGEVCFDKPTVPGPPPAVESSERARQREISGYLSAASFPSISPLPFCPKTPSSTTMPPSTPSSNSGRCASTPIARGLLGVCPTTMKAFMDETGEWIRTGPNIIANRTRYIIHDFRADPLYVDRPYVASYPHMVSYLEVPLISPLGYVLGSYCVVDNKARDFDNEESVGVLNEIAAVIMNHLDLIKTRQNRHRAEKVMGGMTTFIQEATPSSQPEIVLDPFGLADHSPPEAPLPWTPASPLSLPSPIRPPLQRYNSIDMVMSDGFAPSLGGASSCSPSDSSASPLGGPTAPSTHPTTPREEIPEVAAELYASTPAALKAAVDNANASAAFTSSSNIKSVFFRAATTIRKSMDMDGLAFVDAVPSARTEANDVSCAADKDGAVNLRQTQIPLHELTLQKFILRFPRGHVFSADEFGPIDESYGLGKRYPGNTTAAEGGTIVDDDRECWYAAALGWVADPAKVIDVADINLVAAFCNSVMGEVSRLETVAVSYAKSNFVSSISHELRSPLHGIMTSSELLRENIPDKSFLSTLDMLDSCGKTLLDTFDNLLDHAIMINEGKRAKTFLSNSREVDLAGLVEEVVDAVSISRLPKPDGISSSYPENNYTSDETRQRTPEQQPLVTLEVRGRENWNLRLNVGVWKRIVMNIFGNAFKYTTSGRIDVTLYMTQEKDKSGKMSDHICFTVEDTGCGMTSDYVKYRLYTPFSQEDEHSPGMGLGLSIVQQLVTVNGGKINITSSRGHGTLVKVVVPVSQDFADDPPPPPQGLVATGCSPYQKFQSLTSPLRGRTVCIITPEAYAALTGSCLDPSPDIQARSALIERALSINAGTALGMTVLIAPSSGSVPNADVYVLDSLTAKATPTPLTNAVHTILDTISRPLVLLYPSTTSPPPSIQHATPCLYLQGPIGPIKLSSTILAAFNMAQIGEASHQRKPPPKKLSRVAKLRQTTGGTVASGSSPQTQTRNSRSEDLRAGKQPQHPKIA</sequence>
<evidence type="ECO:0000313" key="9">
    <source>
        <dbReference type="EMBL" id="CAI4217768.1"/>
    </source>
</evidence>
<feature type="region of interest" description="Disordered" evidence="6">
    <location>
        <begin position="294"/>
        <end position="324"/>
    </location>
</feature>
<feature type="domain" description="Histidine kinase" evidence="8">
    <location>
        <begin position="524"/>
        <end position="776"/>
    </location>
</feature>
<feature type="signal peptide" evidence="7">
    <location>
        <begin position="1"/>
        <end position="17"/>
    </location>
</feature>
<dbReference type="GO" id="GO:0009927">
    <property type="term" value="F:histidine phosphotransfer kinase activity"/>
    <property type="evidence" value="ECO:0007669"/>
    <property type="project" value="TreeGrafter"/>
</dbReference>
<dbReference type="SMART" id="SM00387">
    <property type="entry name" value="HATPase_c"/>
    <property type="match status" value="1"/>
</dbReference>
<dbReference type="InterPro" id="IPR005467">
    <property type="entry name" value="His_kinase_dom"/>
</dbReference>
<keyword evidence="3" id="KW-0597">Phosphoprotein</keyword>
<gene>
    <name evidence="9" type="ORF">PPNO1_LOCUS7370</name>
</gene>
<evidence type="ECO:0000256" key="7">
    <source>
        <dbReference type="SAM" id="SignalP"/>
    </source>
</evidence>
<dbReference type="PANTHER" id="PTHR43047">
    <property type="entry name" value="TWO-COMPONENT HISTIDINE PROTEIN KINASE"/>
    <property type="match status" value="1"/>
</dbReference>
<dbReference type="EC" id="2.7.13.3" evidence="2"/>
<protein>
    <recommendedName>
        <fullName evidence="2">histidine kinase</fullName>
        <ecNumber evidence="2">2.7.13.3</ecNumber>
    </recommendedName>
</protein>
<accession>A0A9P1MEH1</accession>
<organism evidence="9 10">
    <name type="scientific">Parascedosporium putredinis</name>
    <dbReference type="NCBI Taxonomy" id="1442378"/>
    <lineage>
        <taxon>Eukaryota</taxon>
        <taxon>Fungi</taxon>
        <taxon>Dikarya</taxon>
        <taxon>Ascomycota</taxon>
        <taxon>Pezizomycotina</taxon>
        <taxon>Sordariomycetes</taxon>
        <taxon>Hypocreomycetidae</taxon>
        <taxon>Microascales</taxon>
        <taxon>Microascaceae</taxon>
        <taxon>Parascedosporium</taxon>
    </lineage>
</organism>
<dbReference type="SUPFAM" id="SSF47384">
    <property type="entry name" value="Homodimeric domain of signal transducing histidine kinase"/>
    <property type="match status" value="1"/>
</dbReference>
<evidence type="ECO:0000256" key="4">
    <source>
        <dbReference type="ARBA" id="ARBA00022679"/>
    </source>
</evidence>
<dbReference type="OrthoDB" id="303614at2759"/>
<dbReference type="Gene3D" id="3.30.565.10">
    <property type="entry name" value="Histidine kinase-like ATPase, C-terminal domain"/>
    <property type="match status" value="1"/>
</dbReference>
<dbReference type="InterPro" id="IPR036097">
    <property type="entry name" value="HisK_dim/P_sf"/>
</dbReference>
<dbReference type="InterPro" id="IPR004358">
    <property type="entry name" value="Sig_transdc_His_kin-like_C"/>
</dbReference>
<dbReference type="Proteomes" id="UP000838763">
    <property type="component" value="Unassembled WGS sequence"/>
</dbReference>
<feature type="compositionally biased region" description="Polar residues" evidence="6">
    <location>
        <begin position="620"/>
        <end position="631"/>
    </location>
</feature>
<dbReference type="GO" id="GO:0000155">
    <property type="term" value="F:phosphorelay sensor kinase activity"/>
    <property type="evidence" value="ECO:0007669"/>
    <property type="project" value="InterPro"/>
</dbReference>
<dbReference type="GO" id="GO:0005886">
    <property type="term" value="C:plasma membrane"/>
    <property type="evidence" value="ECO:0007669"/>
    <property type="project" value="TreeGrafter"/>
</dbReference>
<keyword evidence="4" id="KW-0808">Transferase</keyword>
<dbReference type="EMBL" id="CALLCH030000017">
    <property type="protein sequence ID" value="CAI4217768.1"/>
    <property type="molecule type" value="Genomic_DNA"/>
</dbReference>
<comment type="caution">
    <text evidence="9">The sequence shown here is derived from an EMBL/GenBank/DDBJ whole genome shotgun (WGS) entry which is preliminary data.</text>
</comment>
<dbReference type="PANTHER" id="PTHR43047:SF72">
    <property type="entry name" value="OSMOSENSING HISTIDINE PROTEIN KINASE SLN1"/>
    <property type="match status" value="1"/>
</dbReference>
<dbReference type="InterPro" id="IPR003594">
    <property type="entry name" value="HATPase_dom"/>
</dbReference>
<comment type="catalytic activity">
    <reaction evidence="1">
        <text>ATP + protein L-histidine = ADP + protein N-phospho-L-histidine.</text>
        <dbReference type="EC" id="2.7.13.3"/>
    </reaction>
</comment>
<dbReference type="SUPFAM" id="SSF55874">
    <property type="entry name" value="ATPase domain of HSP90 chaperone/DNA topoisomerase II/histidine kinase"/>
    <property type="match status" value="1"/>
</dbReference>
<evidence type="ECO:0000256" key="3">
    <source>
        <dbReference type="ARBA" id="ARBA00022553"/>
    </source>
</evidence>
<keyword evidence="10" id="KW-1185">Reference proteome</keyword>
<name>A0A9P1MEH1_9PEZI</name>